<keyword evidence="2" id="KW-1185">Reference proteome</keyword>
<evidence type="ECO:0000313" key="2">
    <source>
        <dbReference type="Proteomes" id="UP000245081"/>
    </source>
</evidence>
<organism evidence="1 2">
    <name type="scientific">Novimethylophilus kurashikiensis</name>
    <dbReference type="NCBI Taxonomy" id="1825523"/>
    <lineage>
        <taxon>Bacteria</taxon>
        <taxon>Pseudomonadati</taxon>
        <taxon>Pseudomonadota</taxon>
        <taxon>Betaproteobacteria</taxon>
        <taxon>Nitrosomonadales</taxon>
        <taxon>Methylophilaceae</taxon>
        <taxon>Novimethylophilus</taxon>
    </lineage>
</organism>
<keyword evidence="1" id="KW-0282">Flagellum</keyword>
<proteinExistence type="predicted"/>
<keyword evidence="1" id="KW-0966">Cell projection</keyword>
<keyword evidence="1" id="KW-0969">Cilium</keyword>
<name>A0A2R5FCE7_9PROT</name>
<protein>
    <submittedName>
        <fullName evidence="1">Flagellar export protein FliJ</fullName>
    </submittedName>
</protein>
<reference evidence="1 2" key="1">
    <citation type="journal article" date="2018" name="Environ. Microbiol.">
        <title>Isolation and genomic characterization of Novimethylophilus kurashikiensis gen. nov. sp. nov., a new lanthanide-dependent methylotrophic species of Methylophilaceae.</title>
        <authorList>
            <person name="Lv H."/>
            <person name="Sahin N."/>
            <person name="Tani A."/>
        </authorList>
    </citation>
    <scope>NUCLEOTIDE SEQUENCE [LARGE SCALE GENOMIC DNA]</scope>
    <source>
        <strain evidence="1 2">La2-4</strain>
    </source>
</reference>
<dbReference type="Proteomes" id="UP000245081">
    <property type="component" value="Unassembled WGS sequence"/>
</dbReference>
<sequence>MMAEPCRKRAWKNSLAQGHLEVCPWDSSEAVSFELYYAGMESSSATLTFTSRLLADQVCYALMKQFEAGKRAAKVELKHWLDS</sequence>
<dbReference type="EMBL" id="BDOQ01000007">
    <property type="protein sequence ID" value="GBG14381.1"/>
    <property type="molecule type" value="Genomic_DNA"/>
</dbReference>
<gene>
    <name evidence="1" type="ORF">NMK_1980</name>
</gene>
<comment type="caution">
    <text evidence="1">The sequence shown here is derived from an EMBL/GenBank/DDBJ whole genome shotgun (WGS) entry which is preliminary data.</text>
</comment>
<dbReference type="AlphaFoldDB" id="A0A2R5FCE7"/>
<accession>A0A2R5FCE7</accession>
<evidence type="ECO:0000313" key="1">
    <source>
        <dbReference type="EMBL" id="GBG14381.1"/>
    </source>
</evidence>